<feature type="compositionally biased region" description="Basic residues" evidence="12">
    <location>
        <begin position="340"/>
        <end position="350"/>
    </location>
</feature>
<evidence type="ECO:0000256" key="8">
    <source>
        <dbReference type="ARBA" id="ARBA00038423"/>
    </source>
</evidence>
<name>A0AAW2IAC9_9NEOP</name>
<dbReference type="InterPro" id="IPR001494">
    <property type="entry name" value="Importin-beta_N"/>
</dbReference>
<evidence type="ECO:0000313" key="14">
    <source>
        <dbReference type="EMBL" id="KAL0279320.1"/>
    </source>
</evidence>
<evidence type="ECO:0000256" key="5">
    <source>
        <dbReference type="ARBA" id="ARBA00022737"/>
    </source>
</evidence>
<dbReference type="InterPro" id="IPR058584">
    <property type="entry name" value="IMB1_TNPO1-like_TPR"/>
</dbReference>
<evidence type="ECO:0000259" key="13">
    <source>
        <dbReference type="SMART" id="SM00913"/>
    </source>
</evidence>
<comment type="caution">
    <text evidence="14">The sequence shown here is derived from an EMBL/GenBank/DDBJ whole genome shotgun (WGS) entry which is preliminary data.</text>
</comment>
<dbReference type="Pfam" id="PF13513">
    <property type="entry name" value="HEAT_EZ"/>
    <property type="match status" value="1"/>
</dbReference>
<evidence type="ECO:0000256" key="2">
    <source>
        <dbReference type="ARBA" id="ARBA00004496"/>
    </source>
</evidence>
<dbReference type="Pfam" id="PF25574">
    <property type="entry name" value="TPR_IMB1"/>
    <property type="match status" value="1"/>
</dbReference>
<keyword evidence="3" id="KW-0813">Transport</keyword>
<keyword evidence="7" id="KW-0539">Nucleus</keyword>
<dbReference type="InterPro" id="IPR040122">
    <property type="entry name" value="Importin_beta"/>
</dbReference>
<dbReference type="GO" id="GO:0031267">
    <property type="term" value="F:small GTPase binding"/>
    <property type="evidence" value="ECO:0007669"/>
    <property type="project" value="InterPro"/>
</dbReference>
<proteinExistence type="inferred from homology"/>
<dbReference type="GO" id="GO:0006606">
    <property type="term" value="P:protein import into nucleus"/>
    <property type="evidence" value="ECO:0007669"/>
    <property type="project" value="InterPro"/>
</dbReference>
<dbReference type="FunFam" id="1.25.10.10:FF:000028">
    <property type="entry name" value="Transportin-1 isoform 1"/>
    <property type="match status" value="1"/>
</dbReference>
<dbReference type="AlphaFoldDB" id="A0AAW2IAC9"/>
<keyword evidence="4" id="KW-0963">Cytoplasm</keyword>
<comment type="similarity">
    <text evidence="8">Belongs to the importin beta family. Importin beta-2 subfamily.</text>
</comment>
<dbReference type="Gene3D" id="1.25.10.10">
    <property type="entry name" value="Leucine-rich Repeat Variant"/>
    <property type="match status" value="1"/>
</dbReference>
<keyword evidence="6" id="KW-0653">Protein transport</keyword>
<evidence type="ECO:0000256" key="4">
    <source>
        <dbReference type="ARBA" id="ARBA00022490"/>
    </source>
</evidence>
<comment type="subcellular location">
    <subcellularLocation>
        <location evidence="2">Cytoplasm</location>
    </subcellularLocation>
    <subcellularLocation>
        <location evidence="1">Nucleus</location>
    </subcellularLocation>
</comment>
<gene>
    <name evidence="14" type="ORF">PYX00_000911</name>
</gene>
<evidence type="ECO:0000256" key="9">
    <source>
        <dbReference type="ARBA" id="ARBA00067327"/>
    </source>
</evidence>
<feature type="compositionally biased region" description="Acidic residues" evidence="12">
    <location>
        <begin position="355"/>
        <end position="370"/>
    </location>
</feature>
<feature type="region of interest" description="Disordered" evidence="12">
    <location>
        <begin position="335"/>
        <end position="370"/>
    </location>
</feature>
<dbReference type="GO" id="GO:0005737">
    <property type="term" value="C:cytoplasm"/>
    <property type="evidence" value="ECO:0007669"/>
    <property type="project" value="UniProtKB-SubCell"/>
</dbReference>
<dbReference type="GO" id="GO:0031981">
    <property type="term" value="C:nuclear lumen"/>
    <property type="evidence" value="ECO:0007669"/>
    <property type="project" value="UniProtKB-ARBA"/>
</dbReference>
<dbReference type="InterPro" id="IPR011989">
    <property type="entry name" value="ARM-like"/>
</dbReference>
<dbReference type="SUPFAM" id="SSF48371">
    <property type="entry name" value="ARM repeat"/>
    <property type="match status" value="1"/>
</dbReference>
<evidence type="ECO:0000256" key="10">
    <source>
        <dbReference type="ARBA" id="ARBA00076938"/>
    </source>
</evidence>
<feature type="domain" description="Importin N-terminal" evidence="13">
    <location>
        <begin position="33"/>
        <end position="101"/>
    </location>
</feature>
<reference evidence="14" key="1">
    <citation type="journal article" date="2024" name="Gigascience">
        <title>Chromosome-level genome of the poultry shaft louse Menopon gallinae provides insight into the host-switching and adaptive evolution of parasitic lice.</title>
        <authorList>
            <person name="Xu Y."/>
            <person name="Ma L."/>
            <person name="Liu S."/>
            <person name="Liang Y."/>
            <person name="Liu Q."/>
            <person name="He Z."/>
            <person name="Tian L."/>
            <person name="Duan Y."/>
            <person name="Cai W."/>
            <person name="Li H."/>
            <person name="Song F."/>
        </authorList>
    </citation>
    <scope>NUCLEOTIDE SEQUENCE</scope>
    <source>
        <strain evidence="14">Cailab_2023a</strain>
    </source>
</reference>
<organism evidence="14">
    <name type="scientific">Menopon gallinae</name>
    <name type="common">poultry shaft louse</name>
    <dbReference type="NCBI Taxonomy" id="328185"/>
    <lineage>
        <taxon>Eukaryota</taxon>
        <taxon>Metazoa</taxon>
        <taxon>Ecdysozoa</taxon>
        <taxon>Arthropoda</taxon>
        <taxon>Hexapoda</taxon>
        <taxon>Insecta</taxon>
        <taxon>Pterygota</taxon>
        <taxon>Neoptera</taxon>
        <taxon>Paraneoptera</taxon>
        <taxon>Psocodea</taxon>
        <taxon>Troctomorpha</taxon>
        <taxon>Phthiraptera</taxon>
        <taxon>Amblycera</taxon>
        <taxon>Menoponidae</taxon>
        <taxon>Menopon</taxon>
    </lineage>
</organism>
<keyword evidence="5" id="KW-0677">Repeat</keyword>
<dbReference type="PANTHER" id="PTHR10527">
    <property type="entry name" value="IMPORTIN BETA"/>
    <property type="match status" value="1"/>
</dbReference>
<evidence type="ECO:0000256" key="12">
    <source>
        <dbReference type="SAM" id="MobiDB-lite"/>
    </source>
</evidence>
<sequence>MKMAWQPQEDGLRQILQLLKESQSQDNEVQRAVQVKLEELNKFPDFNNYLIFVLTKLVQENEATRSLSGLILKNNIKVHYHRFHPEVTEFIKQECLSAIGDDSPLIRATAGILITTIASQGKLSSWPELLPTLCNMLDSQNYNTCEGAFGALQKICEDSAEQLGTEAWNKPLNVLIPKFLQFFKHDSSKIRSHAIACVNQFIIYRTQALMTYMDSFLENLFLLSNDEDVEVRKNVCKALVMLLEVRLDRLLPNIHQIIEYMLRQMQDPNEQVALEACEFWLSLAEQPVCKEALSPHLGILVPILVRGMKYSEVDIFLLKVCADIEEDEMIPDRDEDIRPRFHKSRTHTPKHTTDDNDVDDDENGALDDDDSATSDWNLSTRVLSFRRKCSAAALDILANVFREELLPILLPILKETLFHQDWEIKESGILALGAIAEGCMNGMIPHLPELVPYLISCLSDKKALVRSITCWTLSRYSHWVVSQPHDSYLKPLMKELLKRVLDANKRVQEAACSAFATLEEEACTELVPYLGFILETLVFAFTKYQHKNLLILYDAIGTLADSVGHHLNKPDYINMLMPPLITKWNILKDEDKDLFPLLECLSSVATALQSGFLPYCEPVYRRCVSLVEQTLNQHIASVQHPDQFDPPDRDFMIVALDLLSGLAEGLDGHIEKLVFNSNIMHLLYQCMQDSSPEVRQSSFALLGDLTKACFQHVHPCIGDFLPILGQNLNPEHISVCNNATWAIGEISIKLGHETQPYIPLVLNQLINIINRPDTPKTLLENTAITIGRLGLVCPVEVAPHLQLFVRQWCTSLRNIRDNDEKDSAFRGMCQMIQVNPIGVVQEFIFFCDAVASWMNPKPDLKDMFNRILHAFRLQVGDENWRRFSDQFPPQLQERLSEMYGI</sequence>
<evidence type="ECO:0000256" key="6">
    <source>
        <dbReference type="ARBA" id="ARBA00022927"/>
    </source>
</evidence>
<evidence type="ECO:0000256" key="3">
    <source>
        <dbReference type="ARBA" id="ARBA00022448"/>
    </source>
</evidence>
<dbReference type="SMART" id="SM00913">
    <property type="entry name" value="IBN_N"/>
    <property type="match status" value="1"/>
</dbReference>
<dbReference type="Pfam" id="PF03810">
    <property type="entry name" value="IBN_N"/>
    <property type="match status" value="1"/>
</dbReference>
<evidence type="ECO:0000256" key="11">
    <source>
        <dbReference type="ARBA" id="ARBA00080641"/>
    </source>
</evidence>
<evidence type="ECO:0000256" key="7">
    <source>
        <dbReference type="ARBA" id="ARBA00023242"/>
    </source>
</evidence>
<dbReference type="InterPro" id="IPR016024">
    <property type="entry name" value="ARM-type_fold"/>
</dbReference>
<protein>
    <recommendedName>
        <fullName evidence="9">Transportin-1</fullName>
    </recommendedName>
    <alternativeName>
        <fullName evidence="10">Importin beta-2</fullName>
    </alternativeName>
    <alternativeName>
        <fullName evidence="11">Karyopherin beta-2</fullName>
    </alternativeName>
</protein>
<accession>A0AAW2IAC9</accession>
<dbReference type="EMBL" id="JARGDH010000001">
    <property type="protein sequence ID" value="KAL0279320.1"/>
    <property type="molecule type" value="Genomic_DNA"/>
</dbReference>
<evidence type="ECO:0000256" key="1">
    <source>
        <dbReference type="ARBA" id="ARBA00004123"/>
    </source>
</evidence>